<feature type="domain" description="PDZ" evidence="2">
    <location>
        <begin position="353"/>
        <end position="388"/>
    </location>
</feature>
<feature type="compositionally biased region" description="Basic and acidic residues" evidence="1">
    <location>
        <begin position="28"/>
        <end position="42"/>
    </location>
</feature>
<dbReference type="Gramene" id="TraesMAC4B03G02358710.2">
    <property type="protein sequence ID" value="TraesMAC4B03G02358710.2"/>
    <property type="gene ID" value="TraesMAC4B03G02358710"/>
</dbReference>
<dbReference type="InterPro" id="IPR041489">
    <property type="entry name" value="PDZ_6"/>
</dbReference>
<dbReference type="InterPro" id="IPR009003">
    <property type="entry name" value="Peptidase_S1_PA"/>
</dbReference>
<dbReference type="PANTHER" id="PTHR47389:SF5">
    <property type="entry name" value="OS09G0436700 PROTEIN"/>
    <property type="match status" value="1"/>
</dbReference>
<dbReference type="Gramene" id="TraesWEE_scaffold_074047_01G000100.1">
    <property type="protein sequence ID" value="TraesWEE_scaffold_074047_01G000100.1"/>
    <property type="gene ID" value="TraesWEE_scaffold_074047_01G000100"/>
</dbReference>
<name>A0A3B6IU47_WHEAT</name>
<dbReference type="Gramene" id="TraesCAD_scaffold_072307_01G000100.1">
    <property type="protein sequence ID" value="TraesCAD_scaffold_072307_01G000100.1"/>
    <property type="gene ID" value="TraesCAD_scaffold_072307_01G000100"/>
</dbReference>
<dbReference type="Gramene" id="TraesSTA4B03G02353300.2">
    <property type="protein sequence ID" value="TraesSTA4B03G02353300.2"/>
    <property type="gene ID" value="TraesSTA4B03G02353300"/>
</dbReference>
<accession>A0A3B6IU47</accession>
<evidence type="ECO:0000259" key="2">
    <source>
        <dbReference type="Pfam" id="PF17820"/>
    </source>
</evidence>
<dbReference type="Gramene" id="TraesCLE_scaffold_071011_01G000100.1">
    <property type="protein sequence ID" value="TraesCLE_scaffold_071011_01G000100.1"/>
    <property type="gene ID" value="TraesCLE_scaffold_071011_01G000100"/>
</dbReference>
<dbReference type="Proteomes" id="UP000019116">
    <property type="component" value="Chromosome 4B"/>
</dbReference>
<dbReference type="Gramene" id="TraesCS4B03G0690900.1">
    <property type="protein sequence ID" value="TraesCS4B03G0690900.1.CDS"/>
    <property type="gene ID" value="TraesCS4B03G0690900"/>
</dbReference>
<feature type="region of interest" description="Disordered" evidence="1">
    <location>
        <begin position="1"/>
        <end position="49"/>
    </location>
</feature>
<dbReference type="AlphaFoldDB" id="A0A3B6IU47"/>
<evidence type="ECO:0000313" key="3">
    <source>
        <dbReference type="EnsemblPlants" id="TraesCS4B02G258500.1"/>
    </source>
</evidence>
<dbReference type="Gramene" id="TraesARI4B03G02396150.1">
    <property type="protein sequence ID" value="TraesARI4B03G02396150.1"/>
    <property type="gene ID" value="TraesARI4B03G02396150"/>
</dbReference>
<dbReference type="Pfam" id="PF13365">
    <property type="entry name" value="Trypsin_2"/>
    <property type="match status" value="1"/>
</dbReference>
<dbReference type="InterPro" id="IPR036034">
    <property type="entry name" value="PDZ_sf"/>
</dbReference>
<dbReference type="OrthoDB" id="646838at2759"/>
<dbReference type="PANTHER" id="PTHR47389">
    <property type="entry name" value="OS09G0436400 PROTEIN"/>
    <property type="match status" value="1"/>
</dbReference>
<gene>
    <name evidence="3" type="primary">LOC123093072</name>
</gene>
<dbReference type="SUPFAM" id="SSF50156">
    <property type="entry name" value="PDZ domain-like"/>
    <property type="match status" value="1"/>
</dbReference>
<dbReference type="Gene3D" id="2.30.42.10">
    <property type="match status" value="1"/>
</dbReference>
<keyword evidence="4" id="KW-1185">Reference proteome</keyword>
<dbReference type="Pfam" id="PF17820">
    <property type="entry name" value="PDZ_6"/>
    <property type="match status" value="1"/>
</dbReference>
<dbReference type="EnsemblPlants" id="TraesCS4B02G258500.1">
    <property type="protein sequence ID" value="TraesCS4B02G258500.1"/>
    <property type="gene ID" value="TraesCS4B02G258500"/>
</dbReference>
<proteinExistence type="predicted"/>
<evidence type="ECO:0000256" key="1">
    <source>
        <dbReference type="SAM" id="MobiDB-lite"/>
    </source>
</evidence>
<reference evidence="3" key="2">
    <citation type="submission" date="2018-10" db="UniProtKB">
        <authorList>
            <consortium name="EnsemblPlants"/>
        </authorList>
    </citation>
    <scope>IDENTIFICATION</scope>
</reference>
<evidence type="ECO:0000313" key="4">
    <source>
        <dbReference type="Proteomes" id="UP000019116"/>
    </source>
</evidence>
<dbReference type="SUPFAM" id="SSF50494">
    <property type="entry name" value="Trypsin-like serine proteases"/>
    <property type="match status" value="1"/>
</dbReference>
<sequence length="447" mass="49893">MSSDLEKSKNKRAMAAVPEEVLAKKRNLGREEGQEEEEKKDSPALLPMPRGSRGCFIDPRWLTAKIAKDKMDAAKLAAPIPPVKIPTLEHFKPPPRFHTRALLPLRESGSKAALSAAKSLVGISSSLGSKPLKRCSGLLIDWDEESKTCVVLTTAHLIRTKDSPVNVWFGGEEYTSNADVTVHLLDGTSEKGQLLYYQPHYDLAFVRVKVDQPIQLPSFSEEVTFAEEVLRLGRDNMLDLRITYGRAAYQNPVIDERYHYMYFDCADDDNDDDEYDSGGLVISLDGKIVGMFNISSRGSFIPSSILLSCVDLWKKYGRIPRPQLGMAFEAIKLLEPAHVDKIWRMCHIDDGLVVQEVLKGSPADKFGIERGDIVECFNGESISNTVELENRLMNTCKGLSDNYNDLIEVHVSVGVFHTLKKQRRIGELTVSVSDLGEVIARGTHLLF</sequence>
<reference evidence="3" key="1">
    <citation type="submission" date="2018-08" db="EMBL/GenBank/DDBJ databases">
        <authorList>
            <person name="Rossello M."/>
        </authorList>
    </citation>
    <scope>NUCLEOTIDE SEQUENCE [LARGE SCALE GENOMIC DNA]</scope>
    <source>
        <strain evidence="3">cv. Chinese Spring</strain>
    </source>
</reference>
<dbReference type="Gramene" id="TraesLDM4B03G02359560.1">
    <property type="protein sequence ID" value="TraesLDM4B03G02359560.1"/>
    <property type="gene ID" value="TraesLDM4B03G02359560"/>
</dbReference>
<dbReference type="Gene3D" id="2.40.10.120">
    <property type="match status" value="1"/>
</dbReference>
<protein>
    <recommendedName>
        <fullName evidence="2">PDZ domain-containing protein</fullName>
    </recommendedName>
</protein>
<dbReference type="Gramene" id="TraesCS4B02G258500.1">
    <property type="protein sequence ID" value="TraesCS4B02G258500.1"/>
    <property type="gene ID" value="TraesCS4B02G258500"/>
</dbReference>
<dbReference type="Gramene" id="TraesNOR4B03G02376190.2">
    <property type="protein sequence ID" value="TraesNOR4B03G02376190.2"/>
    <property type="gene ID" value="TraesNOR4B03G02376190"/>
</dbReference>
<organism evidence="3">
    <name type="scientific">Triticum aestivum</name>
    <name type="common">Wheat</name>
    <dbReference type="NCBI Taxonomy" id="4565"/>
    <lineage>
        <taxon>Eukaryota</taxon>
        <taxon>Viridiplantae</taxon>
        <taxon>Streptophyta</taxon>
        <taxon>Embryophyta</taxon>
        <taxon>Tracheophyta</taxon>
        <taxon>Spermatophyta</taxon>
        <taxon>Magnoliopsida</taxon>
        <taxon>Liliopsida</taxon>
        <taxon>Poales</taxon>
        <taxon>Poaceae</taxon>
        <taxon>BOP clade</taxon>
        <taxon>Pooideae</taxon>
        <taxon>Triticodae</taxon>
        <taxon>Triticeae</taxon>
        <taxon>Triticinae</taxon>
        <taxon>Triticum</taxon>
    </lineage>
</organism>
<dbReference type="SMR" id="A0A3B6IU47"/>